<dbReference type="CDD" id="cd02440">
    <property type="entry name" value="AdoMet_MTases"/>
    <property type="match status" value="1"/>
</dbReference>
<evidence type="ECO:0000259" key="2">
    <source>
        <dbReference type="Pfam" id="PF08241"/>
    </source>
</evidence>
<evidence type="ECO:0000256" key="1">
    <source>
        <dbReference type="SAM" id="MobiDB-lite"/>
    </source>
</evidence>
<dbReference type="RefSeq" id="WP_215784510.1">
    <property type="nucleotide sequence ID" value="NZ_JAHKKG010000001.1"/>
</dbReference>
<protein>
    <submittedName>
        <fullName evidence="3">Methyltransferase domain-containing protein</fullName>
    </submittedName>
</protein>
<sequence>MSGDVWEVGDAYEAYVGRWSRKIAVEFVRWLGLPSGLRWLDAGCGTGALTSAVLASESAAPTSPTDSAHVVGVDPSLGFLRSVPAPAGRVAGDAAALPLRDESFDVVVSGLALNFVPRPEAAVAEFARVAAPGAVVASYVWDYAEGMRMMRHFWDVAAEVVPAAAEHDEGPRFPICHEPALRAAWAAAGLAEVSTRAIEVPTVFRGFDDFWLPFLGGQGAAPAYLATLGEDERAAIRERLHARLGDGEIALTASAWAVRGRRPTADEAGLTLSDVRPADDDPATLVRRRRPTMSEAITDPGADDEDSAEAARTRRPAVGAA</sequence>
<keyword evidence="4" id="KW-1185">Reference proteome</keyword>
<dbReference type="InterPro" id="IPR013216">
    <property type="entry name" value="Methyltransf_11"/>
</dbReference>
<dbReference type="SUPFAM" id="SSF53335">
    <property type="entry name" value="S-adenosyl-L-methionine-dependent methyltransferases"/>
    <property type="match status" value="1"/>
</dbReference>
<dbReference type="Proteomes" id="UP001519654">
    <property type="component" value="Unassembled WGS sequence"/>
</dbReference>
<dbReference type="PANTHER" id="PTHR43591">
    <property type="entry name" value="METHYLTRANSFERASE"/>
    <property type="match status" value="1"/>
</dbReference>
<dbReference type="PANTHER" id="PTHR43591:SF24">
    <property type="entry name" value="2-METHOXY-6-POLYPRENYL-1,4-BENZOQUINOL METHYLASE, MITOCHONDRIAL"/>
    <property type="match status" value="1"/>
</dbReference>
<dbReference type="GO" id="GO:0008168">
    <property type="term" value="F:methyltransferase activity"/>
    <property type="evidence" value="ECO:0007669"/>
    <property type="project" value="UniProtKB-KW"/>
</dbReference>
<reference evidence="3 4" key="1">
    <citation type="submission" date="2021-06" db="EMBL/GenBank/DDBJ databases">
        <title>Actinoplanes lichenicola sp. nov., and Actinoplanes ovalisporus sp. nov., isolated from lichen in Thailand.</title>
        <authorList>
            <person name="Saeng-In P."/>
            <person name="Kanchanasin P."/>
            <person name="Yuki M."/>
            <person name="Kudo T."/>
            <person name="Ohkuma M."/>
            <person name="Phongsopitanun W."/>
            <person name="Tanasupawat S."/>
        </authorList>
    </citation>
    <scope>NUCLEOTIDE SEQUENCE [LARGE SCALE GENOMIC DNA]</scope>
    <source>
        <strain evidence="3 4">NBRC 110975</strain>
    </source>
</reference>
<dbReference type="GO" id="GO:0032259">
    <property type="term" value="P:methylation"/>
    <property type="evidence" value="ECO:0007669"/>
    <property type="project" value="UniProtKB-KW"/>
</dbReference>
<keyword evidence="3" id="KW-0808">Transferase</keyword>
<accession>A0ABS5YGP2</accession>
<feature type="domain" description="Methyltransferase type 11" evidence="2">
    <location>
        <begin position="40"/>
        <end position="136"/>
    </location>
</feature>
<dbReference type="Gene3D" id="3.40.50.150">
    <property type="entry name" value="Vaccinia Virus protein VP39"/>
    <property type="match status" value="1"/>
</dbReference>
<proteinExistence type="predicted"/>
<dbReference type="EMBL" id="JAHKKG010000001">
    <property type="protein sequence ID" value="MBU2662576.1"/>
    <property type="molecule type" value="Genomic_DNA"/>
</dbReference>
<gene>
    <name evidence="3" type="ORF">KOI35_03570</name>
</gene>
<comment type="caution">
    <text evidence="3">The sequence shown here is derived from an EMBL/GenBank/DDBJ whole genome shotgun (WGS) entry which is preliminary data.</text>
</comment>
<organism evidence="3 4">
    <name type="scientific">Paractinoplanes bogorensis</name>
    <dbReference type="NCBI Taxonomy" id="1610840"/>
    <lineage>
        <taxon>Bacteria</taxon>
        <taxon>Bacillati</taxon>
        <taxon>Actinomycetota</taxon>
        <taxon>Actinomycetes</taxon>
        <taxon>Micromonosporales</taxon>
        <taxon>Micromonosporaceae</taxon>
        <taxon>Paractinoplanes</taxon>
    </lineage>
</organism>
<evidence type="ECO:0000313" key="3">
    <source>
        <dbReference type="EMBL" id="MBU2662576.1"/>
    </source>
</evidence>
<feature type="region of interest" description="Disordered" evidence="1">
    <location>
        <begin position="268"/>
        <end position="321"/>
    </location>
</feature>
<dbReference type="InterPro" id="IPR029063">
    <property type="entry name" value="SAM-dependent_MTases_sf"/>
</dbReference>
<evidence type="ECO:0000313" key="4">
    <source>
        <dbReference type="Proteomes" id="UP001519654"/>
    </source>
</evidence>
<keyword evidence="3" id="KW-0489">Methyltransferase</keyword>
<name>A0ABS5YGP2_9ACTN</name>
<dbReference type="Pfam" id="PF08241">
    <property type="entry name" value="Methyltransf_11"/>
    <property type="match status" value="1"/>
</dbReference>